<protein>
    <submittedName>
        <fullName evidence="2">Uncharacterized protein</fullName>
    </submittedName>
</protein>
<proteinExistence type="predicted"/>
<comment type="caution">
    <text evidence="2">The sequence shown here is derived from an EMBL/GenBank/DDBJ whole genome shotgun (WGS) entry which is preliminary data.</text>
</comment>
<evidence type="ECO:0000313" key="2">
    <source>
        <dbReference type="EMBL" id="MBA0699665.1"/>
    </source>
</evidence>
<feature type="transmembrane region" description="Helical" evidence="1">
    <location>
        <begin position="21"/>
        <end position="40"/>
    </location>
</feature>
<keyword evidence="1" id="KW-0472">Membrane</keyword>
<organism evidence="2 3">
    <name type="scientific">Gossypium aridum</name>
    <name type="common">American cotton</name>
    <name type="synonym">Erioxylum aridum</name>
    <dbReference type="NCBI Taxonomy" id="34290"/>
    <lineage>
        <taxon>Eukaryota</taxon>
        <taxon>Viridiplantae</taxon>
        <taxon>Streptophyta</taxon>
        <taxon>Embryophyta</taxon>
        <taxon>Tracheophyta</taxon>
        <taxon>Spermatophyta</taxon>
        <taxon>Magnoliopsida</taxon>
        <taxon>eudicotyledons</taxon>
        <taxon>Gunneridae</taxon>
        <taxon>Pentapetalae</taxon>
        <taxon>rosids</taxon>
        <taxon>malvids</taxon>
        <taxon>Malvales</taxon>
        <taxon>Malvaceae</taxon>
        <taxon>Malvoideae</taxon>
        <taxon>Gossypium</taxon>
    </lineage>
</organism>
<sequence>MKAREMVRNRKMHTLYCILKLLICWMVMVMVMGFLLMIKVTRLHQDWQPP</sequence>
<dbReference type="Proteomes" id="UP000593577">
    <property type="component" value="Unassembled WGS sequence"/>
</dbReference>
<dbReference type="EMBL" id="JABFAA010000013">
    <property type="protein sequence ID" value="MBA0699665.1"/>
    <property type="molecule type" value="Genomic_DNA"/>
</dbReference>
<dbReference type="AlphaFoldDB" id="A0A7J8YJB0"/>
<reference evidence="2 3" key="1">
    <citation type="journal article" date="2019" name="Genome Biol. Evol.">
        <title>Insights into the evolution of the New World diploid cottons (Gossypium, subgenus Houzingenia) based on genome sequencing.</title>
        <authorList>
            <person name="Grover C.E."/>
            <person name="Arick M.A. 2nd"/>
            <person name="Thrash A."/>
            <person name="Conover J.L."/>
            <person name="Sanders W.S."/>
            <person name="Peterson D.G."/>
            <person name="Frelichowski J.E."/>
            <person name="Scheffler J.A."/>
            <person name="Scheffler B.E."/>
            <person name="Wendel J.F."/>
        </authorList>
    </citation>
    <scope>NUCLEOTIDE SEQUENCE [LARGE SCALE GENOMIC DNA]</scope>
    <source>
        <strain evidence="2">185</strain>
        <tissue evidence="2">Leaf</tissue>
    </source>
</reference>
<keyword evidence="3" id="KW-1185">Reference proteome</keyword>
<keyword evidence="1" id="KW-1133">Transmembrane helix</keyword>
<evidence type="ECO:0000256" key="1">
    <source>
        <dbReference type="SAM" id="Phobius"/>
    </source>
</evidence>
<name>A0A7J8YJB0_GOSAI</name>
<evidence type="ECO:0000313" key="3">
    <source>
        <dbReference type="Proteomes" id="UP000593577"/>
    </source>
</evidence>
<keyword evidence="1" id="KW-0812">Transmembrane</keyword>
<gene>
    <name evidence="2" type="ORF">Goari_001277</name>
</gene>
<accession>A0A7J8YJB0</accession>